<dbReference type="PRINTS" id="PR00035">
    <property type="entry name" value="HTHGNTR"/>
</dbReference>
<evidence type="ECO:0000259" key="5">
    <source>
        <dbReference type="PROSITE" id="PS50949"/>
    </source>
</evidence>
<dbReference type="SUPFAM" id="SSF46785">
    <property type="entry name" value="Winged helix' DNA-binding domain"/>
    <property type="match status" value="1"/>
</dbReference>
<name>A0ABW9IAI7_STRGJ</name>
<evidence type="ECO:0000256" key="4">
    <source>
        <dbReference type="SAM" id="MobiDB-lite"/>
    </source>
</evidence>
<dbReference type="InterPro" id="IPR036388">
    <property type="entry name" value="WH-like_DNA-bd_sf"/>
</dbReference>
<keyword evidence="7" id="KW-1185">Reference proteome</keyword>
<feature type="domain" description="HTH gntR-type" evidence="5">
    <location>
        <begin position="16"/>
        <end position="84"/>
    </location>
</feature>
<dbReference type="Pfam" id="PF00392">
    <property type="entry name" value="GntR"/>
    <property type="match status" value="1"/>
</dbReference>
<dbReference type="PROSITE" id="PS50949">
    <property type="entry name" value="HTH_GNTR"/>
    <property type="match status" value="1"/>
</dbReference>
<reference evidence="6 7" key="1">
    <citation type="submission" date="2024-12" db="EMBL/GenBank/DDBJ databases">
        <title>Forecasting of Potato common scab and diversities of Pathogenic streptomyces spp. in china.</title>
        <authorList>
            <person name="Handique U."/>
            <person name="Wu J."/>
        </authorList>
    </citation>
    <scope>NUCLEOTIDE SEQUENCE [LARGE SCALE GENOMIC DNA]</scope>
    <source>
        <strain evidence="6 7">ZRIMU1585</strain>
    </source>
</reference>
<sequence>MSDRSEVPDFNPQGSQLIYVAVADHVEARIRTGALRPGARLPSERDLAQEYGVAYLTVRRAAQVLRERGLVETVHGRGTFVADPLPESAPGVPGTGEGPVG</sequence>
<dbReference type="CDD" id="cd07377">
    <property type="entry name" value="WHTH_GntR"/>
    <property type="match status" value="1"/>
</dbReference>
<dbReference type="Gene3D" id="1.10.10.10">
    <property type="entry name" value="Winged helix-like DNA-binding domain superfamily/Winged helix DNA-binding domain"/>
    <property type="match status" value="1"/>
</dbReference>
<evidence type="ECO:0000313" key="6">
    <source>
        <dbReference type="EMBL" id="MFM9645047.1"/>
    </source>
</evidence>
<keyword evidence="3" id="KW-0804">Transcription</keyword>
<evidence type="ECO:0000256" key="1">
    <source>
        <dbReference type="ARBA" id="ARBA00023015"/>
    </source>
</evidence>
<dbReference type="RefSeq" id="WP_319265020.1">
    <property type="nucleotide sequence ID" value="NZ_JBJVMW010000021.1"/>
</dbReference>
<dbReference type="InterPro" id="IPR050679">
    <property type="entry name" value="Bact_HTH_transcr_reg"/>
</dbReference>
<dbReference type="PANTHER" id="PTHR44846:SF17">
    <property type="entry name" value="GNTR-FAMILY TRANSCRIPTIONAL REGULATOR"/>
    <property type="match status" value="1"/>
</dbReference>
<protein>
    <submittedName>
        <fullName evidence="6">Winged helix-turn-helix domain-containing protein</fullName>
    </submittedName>
</protein>
<dbReference type="InterPro" id="IPR036390">
    <property type="entry name" value="WH_DNA-bd_sf"/>
</dbReference>
<organism evidence="6 7">
    <name type="scientific">Streptomyces galilaeus</name>
    <dbReference type="NCBI Taxonomy" id="33899"/>
    <lineage>
        <taxon>Bacteria</taxon>
        <taxon>Bacillati</taxon>
        <taxon>Actinomycetota</taxon>
        <taxon>Actinomycetes</taxon>
        <taxon>Kitasatosporales</taxon>
        <taxon>Streptomycetaceae</taxon>
        <taxon>Streptomyces</taxon>
    </lineage>
</organism>
<evidence type="ECO:0000256" key="3">
    <source>
        <dbReference type="ARBA" id="ARBA00023163"/>
    </source>
</evidence>
<evidence type="ECO:0000313" key="7">
    <source>
        <dbReference type="Proteomes" id="UP001631993"/>
    </source>
</evidence>
<dbReference type="PANTHER" id="PTHR44846">
    <property type="entry name" value="MANNOSYL-D-GLYCERATE TRANSPORT/METABOLISM SYSTEM REPRESSOR MNGR-RELATED"/>
    <property type="match status" value="1"/>
</dbReference>
<evidence type="ECO:0000256" key="2">
    <source>
        <dbReference type="ARBA" id="ARBA00023125"/>
    </source>
</evidence>
<keyword evidence="1" id="KW-0805">Transcription regulation</keyword>
<accession>A0ABW9IAI7</accession>
<dbReference type="Proteomes" id="UP001631993">
    <property type="component" value="Unassembled WGS sequence"/>
</dbReference>
<comment type="caution">
    <text evidence="6">The sequence shown here is derived from an EMBL/GenBank/DDBJ whole genome shotgun (WGS) entry which is preliminary data.</text>
</comment>
<feature type="region of interest" description="Disordered" evidence="4">
    <location>
        <begin position="80"/>
        <end position="101"/>
    </location>
</feature>
<dbReference type="InterPro" id="IPR000524">
    <property type="entry name" value="Tscrpt_reg_HTH_GntR"/>
</dbReference>
<proteinExistence type="predicted"/>
<gene>
    <name evidence="6" type="ORF">ACKI1S_02670</name>
</gene>
<dbReference type="EMBL" id="JBJVNE010000001">
    <property type="protein sequence ID" value="MFM9645047.1"/>
    <property type="molecule type" value="Genomic_DNA"/>
</dbReference>
<dbReference type="SMART" id="SM00345">
    <property type="entry name" value="HTH_GNTR"/>
    <property type="match status" value="1"/>
</dbReference>
<keyword evidence="2" id="KW-0238">DNA-binding</keyword>